<feature type="region of interest" description="Disordered" evidence="3">
    <location>
        <begin position="685"/>
        <end position="791"/>
    </location>
</feature>
<feature type="compositionally biased region" description="Low complexity" evidence="3">
    <location>
        <begin position="406"/>
        <end position="422"/>
    </location>
</feature>
<dbReference type="PANTHER" id="PTHR14430">
    <property type="entry name" value="RABIN3-RELATED"/>
    <property type="match status" value="1"/>
</dbReference>
<evidence type="ECO:0000259" key="4">
    <source>
        <dbReference type="Pfam" id="PF06428"/>
    </source>
</evidence>
<feature type="region of interest" description="Disordered" evidence="3">
    <location>
        <begin position="825"/>
        <end position="934"/>
    </location>
</feature>
<dbReference type="OrthoDB" id="1748564at2759"/>
<comment type="caution">
    <text evidence="5">The sequence shown here is derived from an EMBL/GenBank/DDBJ whole genome shotgun (WGS) entry which is preliminary data.</text>
</comment>
<feature type="compositionally biased region" description="Low complexity" evidence="3">
    <location>
        <begin position="44"/>
        <end position="65"/>
    </location>
</feature>
<evidence type="ECO:0000256" key="2">
    <source>
        <dbReference type="SAM" id="Coils"/>
    </source>
</evidence>
<feature type="compositionally biased region" description="Basic residues" evidence="3">
    <location>
        <begin position="31"/>
        <end position="43"/>
    </location>
</feature>
<feature type="compositionally biased region" description="Polar residues" evidence="3">
    <location>
        <begin position="868"/>
        <end position="892"/>
    </location>
</feature>
<feature type="region of interest" description="Disordered" evidence="3">
    <location>
        <begin position="1"/>
        <end position="98"/>
    </location>
</feature>
<feature type="domain" description="GDP/GTP exchange factor Sec2 N-terminal" evidence="4">
    <location>
        <begin position="117"/>
        <end position="252"/>
    </location>
</feature>
<feature type="compositionally biased region" description="Polar residues" evidence="3">
    <location>
        <begin position="80"/>
        <end position="91"/>
    </location>
</feature>
<feature type="region of interest" description="Disordered" evidence="3">
    <location>
        <begin position="289"/>
        <end position="346"/>
    </location>
</feature>
<dbReference type="PANTHER" id="PTHR14430:SF0">
    <property type="entry name" value="SEC2P DOMAIN-CONTAINING PROTEIN"/>
    <property type="match status" value="1"/>
</dbReference>
<proteinExistence type="predicted"/>
<accession>A0A5B0LJ91</accession>
<dbReference type="InterPro" id="IPR009449">
    <property type="entry name" value="Sec2_N"/>
</dbReference>
<dbReference type="InterPro" id="IPR040351">
    <property type="entry name" value="RAB3IL/RAB3IP/Sec2"/>
</dbReference>
<dbReference type="Gene3D" id="6.10.140.910">
    <property type="match status" value="1"/>
</dbReference>
<keyword evidence="6" id="KW-1185">Reference proteome</keyword>
<dbReference type="AlphaFoldDB" id="A0A5B0LJ91"/>
<feature type="compositionally biased region" description="Polar residues" evidence="3">
    <location>
        <begin position="327"/>
        <end position="346"/>
    </location>
</feature>
<dbReference type="GO" id="GO:0051286">
    <property type="term" value="C:cell tip"/>
    <property type="evidence" value="ECO:0007669"/>
    <property type="project" value="TreeGrafter"/>
</dbReference>
<evidence type="ECO:0000256" key="1">
    <source>
        <dbReference type="ARBA" id="ARBA00023054"/>
    </source>
</evidence>
<keyword evidence="1 2" id="KW-0175">Coiled coil</keyword>
<feature type="region of interest" description="Disordered" evidence="3">
    <location>
        <begin position="406"/>
        <end position="433"/>
    </location>
</feature>
<reference evidence="5 6" key="1">
    <citation type="submission" date="2019-05" db="EMBL/GenBank/DDBJ databases">
        <title>Emergence of the Ug99 lineage of the wheat stem rust pathogen through somatic hybridization.</title>
        <authorList>
            <person name="Li F."/>
            <person name="Upadhyaya N.M."/>
            <person name="Sperschneider J."/>
            <person name="Matny O."/>
            <person name="Nguyen-Phuc H."/>
            <person name="Mago R."/>
            <person name="Raley C."/>
            <person name="Miller M.E."/>
            <person name="Silverstein K.A.T."/>
            <person name="Henningsen E."/>
            <person name="Hirsch C.D."/>
            <person name="Visser B."/>
            <person name="Pretorius Z.A."/>
            <person name="Steffenson B.J."/>
            <person name="Schwessinger B."/>
            <person name="Dodds P.N."/>
            <person name="Figueroa M."/>
        </authorList>
    </citation>
    <scope>NUCLEOTIDE SEQUENCE [LARGE SCALE GENOMIC DNA]</scope>
    <source>
        <strain evidence="5">21-0</strain>
    </source>
</reference>
<feature type="region of interest" description="Disordered" evidence="3">
    <location>
        <begin position="553"/>
        <end position="595"/>
    </location>
</feature>
<feature type="compositionally biased region" description="Low complexity" evidence="3">
    <location>
        <begin position="573"/>
        <end position="587"/>
    </location>
</feature>
<feature type="coiled-coil region" evidence="2">
    <location>
        <begin position="102"/>
        <end position="136"/>
    </location>
</feature>
<feature type="compositionally biased region" description="Low complexity" evidence="3">
    <location>
        <begin position="289"/>
        <end position="303"/>
    </location>
</feature>
<feature type="compositionally biased region" description="Low complexity" evidence="3">
    <location>
        <begin position="1"/>
        <end position="19"/>
    </location>
</feature>
<dbReference type="Pfam" id="PF06428">
    <property type="entry name" value="Sec2p"/>
    <property type="match status" value="1"/>
</dbReference>
<dbReference type="CDD" id="cd21044">
    <property type="entry name" value="Rab11BD_RAB3IP_like"/>
    <property type="match status" value="1"/>
</dbReference>
<feature type="compositionally biased region" description="Polar residues" evidence="3">
    <location>
        <begin position="304"/>
        <end position="319"/>
    </location>
</feature>
<gene>
    <name evidence="5" type="ORF">PGT21_001126</name>
</gene>
<evidence type="ECO:0000313" key="6">
    <source>
        <dbReference type="Proteomes" id="UP000324748"/>
    </source>
</evidence>
<feature type="compositionally biased region" description="Polar residues" evidence="3">
    <location>
        <begin position="685"/>
        <end position="722"/>
    </location>
</feature>
<evidence type="ECO:0000313" key="5">
    <source>
        <dbReference type="EMBL" id="KAA1064385.1"/>
    </source>
</evidence>
<feature type="coiled-coil region" evidence="2">
    <location>
        <begin position="209"/>
        <end position="278"/>
    </location>
</feature>
<dbReference type="EMBL" id="VSWC01000197">
    <property type="protein sequence ID" value="KAA1064385.1"/>
    <property type="molecule type" value="Genomic_DNA"/>
</dbReference>
<protein>
    <recommendedName>
        <fullName evidence="4">GDP/GTP exchange factor Sec2 N-terminal domain-containing protein</fullName>
    </recommendedName>
</protein>
<name>A0A5B0LJ91_PUCGR</name>
<sequence>MTTISTRTIRTTSPSTNNNLQPPGCFNNSTNHHHHLNNHHHHFSSPPSQSSLSPSSSSSSSASSSVTITDPSIHSHPNHIPSTLQHIQPEQDSGDSELTDQLNQLNLKLVRSFERISNLEDELHESREKNKKLVARNTLLELESAQHKEALKGGILVERANVQLELQRLTQRVTLESERRSQSEASLSTINQELDDLSVSLFTEANRLVAAEKIQRMRAERKVMEVEEAMKRVEEVIEARRDQTNHLRLSLEAAESQRDQYKAECETLRNQLNSSHSDSFTGLNINPTSSIDSLKKSSPSGSIVNSRESLGTPLHNNPLSIPHNEQARSPQFSPYSSISGASGFHSTPQLKLSQETIPFTEFLQFVHYLRRTREETLTRSSQPPGLTESYYSAAAAITNIGITATPSSRPVSSMSSSSFSSSKEPAPALGPKGSIAPLLPLTQHLSQPFVKRCLEEDSDPALRLDLAPGLNFMSRRATLNALLEGNLVIEPVWSESGQASGFESCTLCGCSLDPWLSARAPSTGSSNHVASSNSSTAGSTVRKMLRGGAWSFGGIGKPKRASHPVTSTQPAEKSTLVPSVSLKLPSSGRSTPNVDDTASLHIHTFKTADGSSTRYPICPTYCLARLRAVCHFWTFVRSLERGVLLDESFWFAHYINQSPASSRFTETHSLGLAYDHALRRIRGQNRSIDSVDGSSPLTHSVQSSAFTTDNNALQIQSSNPTDLSFEISGEPNPEESKSLTKESIDAQVTIPSEEAHQDSSNPTLKPPQTPDPVHLSQLSPSPSPTSTTEHDVMQEVAGSDAHHSDQTDTCGTSLTIRPTVLSNEVPILSPAPSPALRRIIGRSPSQTVSGLPSTLSKGRGTGEGPESSLKTLEVTDSNQPGGSESTAQSAHTTGHGDQRHVDGATPVRNPPRSAPMSSFENSCHLRHQSRQKSQSSLELMEAGWEEKCWQQVVKLKEEIFFKRVGLSLVPN</sequence>
<dbReference type="Proteomes" id="UP000324748">
    <property type="component" value="Unassembled WGS sequence"/>
</dbReference>
<evidence type="ECO:0000256" key="3">
    <source>
        <dbReference type="SAM" id="MobiDB-lite"/>
    </source>
</evidence>
<dbReference type="GO" id="GO:0005085">
    <property type="term" value="F:guanyl-nucleotide exchange factor activity"/>
    <property type="evidence" value="ECO:0007669"/>
    <property type="project" value="InterPro"/>
</dbReference>
<organism evidence="5 6">
    <name type="scientific">Puccinia graminis f. sp. tritici</name>
    <dbReference type="NCBI Taxonomy" id="56615"/>
    <lineage>
        <taxon>Eukaryota</taxon>
        <taxon>Fungi</taxon>
        <taxon>Dikarya</taxon>
        <taxon>Basidiomycota</taxon>
        <taxon>Pucciniomycotina</taxon>
        <taxon>Pucciniomycetes</taxon>
        <taxon>Pucciniales</taxon>
        <taxon>Pucciniaceae</taxon>
        <taxon>Puccinia</taxon>
    </lineage>
</organism>
<dbReference type="SUPFAM" id="SSF144284">
    <property type="entry name" value="Sec2 N-terminal region"/>
    <property type="match status" value="1"/>
</dbReference>
<dbReference type="GO" id="GO:0070319">
    <property type="term" value="C:Golgi to plasma membrane transport vesicle"/>
    <property type="evidence" value="ECO:0007669"/>
    <property type="project" value="TreeGrafter"/>
</dbReference>
<dbReference type="GO" id="GO:0006887">
    <property type="term" value="P:exocytosis"/>
    <property type="evidence" value="ECO:0007669"/>
    <property type="project" value="TreeGrafter"/>
</dbReference>
<feature type="compositionally biased region" description="Basic and acidic residues" evidence="3">
    <location>
        <begin position="734"/>
        <end position="744"/>
    </location>
</feature>
<feature type="compositionally biased region" description="Polar residues" evidence="3">
    <location>
        <begin position="843"/>
        <end position="856"/>
    </location>
</feature>